<dbReference type="Pfam" id="PF00210">
    <property type="entry name" value="Ferritin"/>
    <property type="match status" value="1"/>
</dbReference>
<dbReference type="STRING" id="1379680.GCA_001612615_03557"/>
<keyword evidence="3" id="KW-1185">Reference proteome</keyword>
<evidence type="ECO:0000259" key="1">
    <source>
        <dbReference type="PROSITE" id="PS50905"/>
    </source>
</evidence>
<feature type="domain" description="Ferritin-like diiron" evidence="1">
    <location>
        <begin position="4"/>
        <end position="149"/>
    </location>
</feature>
<dbReference type="GO" id="GO:0008199">
    <property type="term" value="F:ferric iron binding"/>
    <property type="evidence" value="ECO:0007669"/>
    <property type="project" value="InterPro"/>
</dbReference>
<evidence type="ECO:0000313" key="3">
    <source>
        <dbReference type="Proteomes" id="UP000219565"/>
    </source>
</evidence>
<sequence length="181" mass="20419">MSDTDGALSFPALLRDQIRHGFTVAQQYLAGAVYFDAHRLPQLARHCYARSEEHRGHALRMVQYLLDRDLEIRVGGLDSIRSDFESPRAAMAFLLEAEREYTARVTALAKAARETGDYLGERFTQWFLKAQLDNVARMTTLLTVLDREGNLFDVEQFVAREVRASTKPDISAPKMAGAVNI</sequence>
<dbReference type="InterPro" id="IPR008331">
    <property type="entry name" value="Ferritin_DPS_dom"/>
</dbReference>
<dbReference type="InterPro" id="IPR009040">
    <property type="entry name" value="Ferritin-like_diiron"/>
</dbReference>
<dbReference type="InterPro" id="IPR009078">
    <property type="entry name" value="Ferritin-like_SF"/>
</dbReference>
<proteinExistence type="predicted"/>
<gene>
    <name evidence="2" type="ORF">SAMN04244553_4180</name>
</gene>
<protein>
    <submittedName>
        <fullName evidence="2">Ferritin</fullName>
    </submittedName>
</protein>
<dbReference type="EMBL" id="OBEG01000004">
    <property type="protein sequence ID" value="SNY87240.1"/>
    <property type="molecule type" value="Genomic_DNA"/>
</dbReference>
<dbReference type="SUPFAM" id="SSF47240">
    <property type="entry name" value="Ferritin-like"/>
    <property type="match status" value="1"/>
</dbReference>
<dbReference type="Gene3D" id="1.20.1260.10">
    <property type="match status" value="1"/>
</dbReference>
<dbReference type="PROSITE" id="PS50905">
    <property type="entry name" value="FERRITIN_LIKE"/>
    <property type="match status" value="1"/>
</dbReference>
<evidence type="ECO:0000313" key="2">
    <source>
        <dbReference type="EMBL" id="SNY87240.1"/>
    </source>
</evidence>
<reference evidence="3" key="1">
    <citation type="submission" date="2017-09" db="EMBL/GenBank/DDBJ databases">
        <authorList>
            <person name="Varghese N."/>
            <person name="Submissions S."/>
        </authorList>
    </citation>
    <scope>NUCLEOTIDE SEQUENCE [LARGE SCALE GENOMIC DNA]</scope>
    <source>
        <strain evidence="3">DSM 45537</strain>
    </source>
</reference>
<dbReference type="Proteomes" id="UP000219565">
    <property type="component" value="Unassembled WGS sequence"/>
</dbReference>
<name>A0A285LQP0_9NOCA</name>
<dbReference type="OrthoDB" id="9801481at2"/>
<dbReference type="RefSeq" id="WP_097246294.1">
    <property type="nucleotide sequence ID" value="NZ_JAMTCW010000002.1"/>
</dbReference>
<accession>A0A285LQP0</accession>
<dbReference type="InterPro" id="IPR012347">
    <property type="entry name" value="Ferritin-like"/>
</dbReference>
<organism evidence="2 3">
    <name type="scientific">Nocardia amikacinitolerans</name>
    <dbReference type="NCBI Taxonomy" id="756689"/>
    <lineage>
        <taxon>Bacteria</taxon>
        <taxon>Bacillati</taxon>
        <taxon>Actinomycetota</taxon>
        <taxon>Actinomycetes</taxon>
        <taxon>Mycobacteriales</taxon>
        <taxon>Nocardiaceae</taxon>
        <taxon>Nocardia</taxon>
    </lineage>
</organism>
<dbReference type="AlphaFoldDB" id="A0A285LQP0"/>